<dbReference type="AlphaFoldDB" id="A0A939RZC0"/>
<keyword evidence="2" id="KW-1185">Reference proteome</keyword>
<evidence type="ECO:0000313" key="2">
    <source>
        <dbReference type="Proteomes" id="UP000664398"/>
    </source>
</evidence>
<evidence type="ECO:0000313" key="1">
    <source>
        <dbReference type="EMBL" id="MBO1806573.1"/>
    </source>
</evidence>
<proteinExistence type="predicted"/>
<organism evidence="1 2">
    <name type="scientific">Leucobacter ruminantium</name>
    <dbReference type="NCBI Taxonomy" id="1289170"/>
    <lineage>
        <taxon>Bacteria</taxon>
        <taxon>Bacillati</taxon>
        <taxon>Actinomycetota</taxon>
        <taxon>Actinomycetes</taxon>
        <taxon>Micrococcales</taxon>
        <taxon>Microbacteriaceae</taxon>
        <taxon>Leucobacter</taxon>
    </lineage>
</organism>
<comment type="caution">
    <text evidence="1">The sequence shown here is derived from an EMBL/GenBank/DDBJ whole genome shotgun (WGS) entry which is preliminary data.</text>
</comment>
<protein>
    <recommendedName>
        <fullName evidence="3">Enolase</fullName>
    </recommendedName>
</protein>
<accession>A0A939RZC0</accession>
<dbReference type="Proteomes" id="UP000664398">
    <property type="component" value="Unassembled WGS sequence"/>
</dbReference>
<name>A0A939RZC0_9MICO</name>
<dbReference type="EMBL" id="JAGDYL010000042">
    <property type="protein sequence ID" value="MBO1806573.1"/>
    <property type="molecule type" value="Genomic_DNA"/>
</dbReference>
<evidence type="ECO:0008006" key="3">
    <source>
        <dbReference type="Google" id="ProtNLM"/>
    </source>
</evidence>
<sequence length="257" mass="28408">MSSAAGAHPLEDRDPEEGEAIIVGDPRVRAFPDPAAVFASDQPWLERLLHPLVSIELSAFNSAWNGRVPLLSPVEPEEGLLGENTAAHHDDYACENWISFRLDDKSRVAFLGQRRFFEIEDLEAAGRPRAVELSESYAEAAAEFAATRTRFARLGVLTWADKQDPTRPREGWGFDDVLVDALGGEPGYGNWAEYPPPAAFTLDDSDPATPVLRLADGRPFTYVAATSGYPWRSHGADAILVFFEPETRTVVFTFDWS</sequence>
<gene>
    <name evidence="1" type="ORF">J4H91_14820</name>
</gene>
<dbReference type="RefSeq" id="WP_208047026.1">
    <property type="nucleotide sequence ID" value="NZ_JAGDYL010000042.1"/>
</dbReference>
<reference evidence="1" key="1">
    <citation type="submission" date="2021-03" db="EMBL/GenBank/DDBJ databases">
        <title>Leucobacter chromiisoli sp. nov., isolated from chromium-containing soil of chemical plant.</title>
        <authorList>
            <person name="Xu Z."/>
        </authorList>
    </citation>
    <scope>NUCLEOTIDE SEQUENCE</scope>
    <source>
        <strain evidence="1">A2</strain>
    </source>
</reference>